<keyword evidence="3" id="KW-1185">Reference proteome</keyword>
<dbReference type="EMBL" id="SNVJ01000027">
    <property type="protein sequence ID" value="MXP65748.1"/>
    <property type="molecule type" value="Genomic_DNA"/>
</dbReference>
<proteinExistence type="predicted"/>
<comment type="caution">
    <text evidence="2">The sequence shown here is derived from an EMBL/GenBank/DDBJ whole genome shotgun (WGS) entry which is preliminary data.</text>
</comment>
<feature type="compositionally biased region" description="Low complexity" evidence="1">
    <location>
        <begin position="118"/>
        <end position="153"/>
    </location>
</feature>
<sequence length="173" mass="16887">MGLQAEAARCGLALGALFLLAGCVGAAEAPGRFLDRAFGTPLDGRPPPPGSGEPYPNLASVPPAPPRGSPSEREALTSRLSAARAASREPVTPGGPLPAPPAGVEGAGRVPLRPPSAPRLAAAPRVRPDAPLAAPSPGPAGEAPGAAPALPADPGAPPAPPPAEFLATPPPRL</sequence>
<dbReference type="Proteomes" id="UP000460715">
    <property type="component" value="Unassembled WGS sequence"/>
</dbReference>
<dbReference type="AlphaFoldDB" id="A0A845BFU7"/>
<evidence type="ECO:0000313" key="3">
    <source>
        <dbReference type="Proteomes" id="UP000460715"/>
    </source>
</evidence>
<dbReference type="RefSeq" id="WP_160939154.1">
    <property type="nucleotide sequence ID" value="NZ_SNVJ01000027.1"/>
</dbReference>
<gene>
    <name evidence="2" type="ORF">E0493_20570</name>
</gene>
<reference evidence="2 3" key="1">
    <citation type="submission" date="2019-03" db="EMBL/GenBank/DDBJ databases">
        <title>Roseomonas sp. a novel Roseomonas species isolated from Sea whip Gorgonian.</title>
        <authorList>
            <person name="Li F."/>
            <person name="Pan X."/>
            <person name="Huang S."/>
            <person name="Li Z."/>
            <person name="Meng B."/>
        </authorList>
    </citation>
    <scope>NUCLEOTIDE SEQUENCE [LARGE SCALE GENOMIC DNA]</scope>
    <source>
        <strain evidence="2 3">M0104</strain>
    </source>
</reference>
<feature type="compositionally biased region" description="Pro residues" evidence="1">
    <location>
        <begin position="154"/>
        <end position="173"/>
    </location>
</feature>
<organism evidence="2 3">
    <name type="scientific">Teichococcus coralli</name>
    <dbReference type="NCBI Taxonomy" id="2545983"/>
    <lineage>
        <taxon>Bacteria</taxon>
        <taxon>Pseudomonadati</taxon>
        <taxon>Pseudomonadota</taxon>
        <taxon>Alphaproteobacteria</taxon>
        <taxon>Acetobacterales</taxon>
        <taxon>Roseomonadaceae</taxon>
        <taxon>Roseomonas</taxon>
    </lineage>
</organism>
<accession>A0A845BFU7</accession>
<protein>
    <submittedName>
        <fullName evidence="2">Uncharacterized protein</fullName>
    </submittedName>
</protein>
<feature type="compositionally biased region" description="Low complexity" evidence="1">
    <location>
        <begin position="102"/>
        <end position="111"/>
    </location>
</feature>
<feature type="region of interest" description="Disordered" evidence="1">
    <location>
        <begin position="35"/>
        <end position="173"/>
    </location>
</feature>
<feature type="compositionally biased region" description="Low complexity" evidence="1">
    <location>
        <begin position="77"/>
        <end position="92"/>
    </location>
</feature>
<name>A0A845BFU7_9PROT</name>
<evidence type="ECO:0000313" key="2">
    <source>
        <dbReference type="EMBL" id="MXP65748.1"/>
    </source>
</evidence>
<evidence type="ECO:0000256" key="1">
    <source>
        <dbReference type="SAM" id="MobiDB-lite"/>
    </source>
</evidence>